<protein>
    <submittedName>
        <fullName evidence="6">UbiA family prenyltransferase</fullName>
    </submittedName>
</protein>
<dbReference type="PANTHER" id="PTHR42723">
    <property type="entry name" value="CHLOROPHYLL SYNTHASE"/>
    <property type="match status" value="1"/>
</dbReference>
<name>A0A7K4BZ70_9ARCH</name>
<dbReference type="Pfam" id="PF01040">
    <property type="entry name" value="UbiA"/>
    <property type="match status" value="1"/>
</dbReference>
<dbReference type="AlphaFoldDB" id="A0A7K4BZ70"/>
<feature type="transmembrane region" description="Helical" evidence="5">
    <location>
        <begin position="265"/>
        <end position="282"/>
    </location>
</feature>
<keyword evidence="4 5" id="KW-0472">Membrane</keyword>
<dbReference type="CDD" id="cd13961">
    <property type="entry name" value="PT_UbiA_DGGGPS"/>
    <property type="match status" value="1"/>
</dbReference>
<comment type="subcellular location">
    <subcellularLocation>
        <location evidence="1">Cell membrane</location>
        <topology evidence="1">Multi-pass membrane protein</topology>
    </subcellularLocation>
</comment>
<keyword evidence="6" id="KW-0808">Transferase</keyword>
<evidence type="ECO:0000256" key="4">
    <source>
        <dbReference type="ARBA" id="ARBA00023136"/>
    </source>
</evidence>
<evidence type="ECO:0000256" key="5">
    <source>
        <dbReference type="SAM" id="Phobius"/>
    </source>
</evidence>
<dbReference type="InterPro" id="IPR050475">
    <property type="entry name" value="Prenyltransferase_related"/>
</dbReference>
<evidence type="ECO:0000313" key="7">
    <source>
        <dbReference type="Proteomes" id="UP000526302"/>
    </source>
</evidence>
<feature type="transmembrane region" description="Helical" evidence="5">
    <location>
        <begin position="21"/>
        <end position="40"/>
    </location>
</feature>
<evidence type="ECO:0000313" key="6">
    <source>
        <dbReference type="EMBL" id="NMA44441.1"/>
    </source>
</evidence>
<reference evidence="6 7" key="1">
    <citation type="journal article" date="2020" name="Biotechnol. Biofuels">
        <title>New insights from the biogas microbiome by comprehensive genome-resolved metagenomics of nearly 1600 species originating from multiple anaerobic digesters.</title>
        <authorList>
            <person name="Campanaro S."/>
            <person name="Treu L."/>
            <person name="Rodriguez-R L.M."/>
            <person name="Kovalovszki A."/>
            <person name="Ziels R.M."/>
            <person name="Maus I."/>
            <person name="Zhu X."/>
            <person name="Kougias P.G."/>
            <person name="Basile A."/>
            <person name="Luo G."/>
            <person name="Schluter A."/>
            <person name="Konstantinidis K.T."/>
            <person name="Angelidaki I."/>
        </authorList>
    </citation>
    <scope>NUCLEOTIDE SEQUENCE [LARGE SCALE GENOMIC DNA]</scope>
    <source>
        <strain evidence="6">AS22ysBPME_79</strain>
    </source>
</reference>
<evidence type="ECO:0000256" key="1">
    <source>
        <dbReference type="ARBA" id="ARBA00004651"/>
    </source>
</evidence>
<keyword evidence="3 5" id="KW-1133">Transmembrane helix</keyword>
<gene>
    <name evidence="6" type="ORF">GX950_01340</name>
</gene>
<dbReference type="InterPro" id="IPR044878">
    <property type="entry name" value="UbiA_sf"/>
</dbReference>
<feature type="transmembrane region" description="Helical" evidence="5">
    <location>
        <begin position="114"/>
        <end position="131"/>
    </location>
</feature>
<dbReference type="Gene3D" id="1.10.357.140">
    <property type="entry name" value="UbiA prenyltransferase"/>
    <property type="match status" value="1"/>
</dbReference>
<sequence length="283" mass="31269">MKFSIKDKLKAVLELMRVKNCLMAMIAVLIGAMVVSQVVRPLPFDAINVILAMISAFFICAGGQAINDIFDAKIDAKLNKKKPIPSKRITKNQATVLTILFYCVGLFFAQINEITIFIAIMMVVLLTLYSSVLRKVKYLGNFIVALGTSLTFIYGASAVGVITNTIILFTIAAFFANVAREITKDFEDIKKDKGVKVTFPILLKEKAKSIAIFFYVASPLTAIAGYIFLDLNILYLGGVVVATIVFAKAYELFVKRKYSLAQKKCKQAMMISLIAFILSIVII</sequence>
<dbReference type="Proteomes" id="UP000526302">
    <property type="component" value="Unassembled WGS sequence"/>
</dbReference>
<dbReference type="EMBL" id="JAAZKV010000010">
    <property type="protein sequence ID" value="NMA44441.1"/>
    <property type="molecule type" value="Genomic_DNA"/>
</dbReference>
<feature type="transmembrane region" description="Helical" evidence="5">
    <location>
        <begin position="235"/>
        <end position="253"/>
    </location>
</feature>
<dbReference type="GO" id="GO:0005886">
    <property type="term" value="C:plasma membrane"/>
    <property type="evidence" value="ECO:0007669"/>
    <property type="project" value="UniProtKB-SubCell"/>
</dbReference>
<comment type="caution">
    <text evidence="6">The sequence shown here is derived from an EMBL/GenBank/DDBJ whole genome shotgun (WGS) entry which is preliminary data.</text>
</comment>
<proteinExistence type="predicted"/>
<accession>A0A7K4BZ70</accession>
<feature type="transmembrane region" description="Helical" evidence="5">
    <location>
        <begin position="210"/>
        <end position="229"/>
    </location>
</feature>
<keyword evidence="2 5" id="KW-0812">Transmembrane</keyword>
<feature type="transmembrane region" description="Helical" evidence="5">
    <location>
        <begin position="46"/>
        <end position="70"/>
    </location>
</feature>
<dbReference type="Gene3D" id="1.20.120.1780">
    <property type="entry name" value="UbiA prenyltransferase"/>
    <property type="match status" value="1"/>
</dbReference>
<dbReference type="GO" id="GO:0016765">
    <property type="term" value="F:transferase activity, transferring alkyl or aryl (other than methyl) groups"/>
    <property type="evidence" value="ECO:0007669"/>
    <property type="project" value="InterPro"/>
</dbReference>
<evidence type="ECO:0000256" key="2">
    <source>
        <dbReference type="ARBA" id="ARBA00022692"/>
    </source>
</evidence>
<dbReference type="InterPro" id="IPR000537">
    <property type="entry name" value="UbiA_prenyltransferase"/>
</dbReference>
<feature type="transmembrane region" description="Helical" evidence="5">
    <location>
        <begin position="91"/>
        <end position="108"/>
    </location>
</feature>
<feature type="transmembrane region" description="Helical" evidence="5">
    <location>
        <begin position="161"/>
        <end position="179"/>
    </location>
</feature>
<evidence type="ECO:0000256" key="3">
    <source>
        <dbReference type="ARBA" id="ARBA00022989"/>
    </source>
</evidence>
<dbReference type="PANTHER" id="PTHR42723:SF1">
    <property type="entry name" value="CHLOROPHYLL SYNTHASE, CHLOROPLASTIC"/>
    <property type="match status" value="1"/>
</dbReference>
<organism evidence="6 7">
    <name type="scientific">Candidatus Iainarchaeum sp</name>
    <dbReference type="NCBI Taxonomy" id="3101447"/>
    <lineage>
        <taxon>Archaea</taxon>
        <taxon>Candidatus Iainarchaeota</taxon>
        <taxon>Candidatus Iainarchaeia</taxon>
        <taxon>Candidatus Iainarchaeales</taxon>
        <taxon>Candidatus Iainarchaeaceae</taxon>
        <taxon>Candidatus Iainarchaeum</taxon>
    </lineage>
</organism>